<accession>H0R3J8</accession>
<dbReference type="AlphaFoldDB" id="H0R3J8"/>
<dbReference type="InterPro" id="IPR004381">
    <property type="entry name" value="Glycerate_kinase"/>
</dbReference>
<dbReference type="PIRSF" id="PIRSF006078">
    <property type="entry name" value="GlxK"/>
    <property type="match status" value="1"/>
</dbReference>
<dbReference type="Pfam" id="PF02595">
    <property type="entry name" value="Gly_kinase"/>
    <property type="match status" value="1"/>
</dbReference>
<dbReference type="OrthoDB" id="9774290at2"/>
<dbReference type="eggNOG" id="COG1929">
    <property type="taxonomic scope" value="Bacteria"/>
</dbReference>
<evidence type="ECO:0000256" key="1">
    <source>
        <dbReference type="ARBA" id="ARBA00006284"/>
    </source>
</evidence>
<keyword evidence="2 4" id="KW-0808">Transferase</keyword>
<keyword evidence="3 4" id="KW-0418">Kinase</keyword>
<dbReference type="Gene3D" id="3.40.50.10350">
    <property type="entry name" value="Glycerate kinase, domain 1"/>
    <property type="match status" value="1"/>
</dbReference>
<dbReference type="InterPro" id="IPR018197">
    <property type="entry name" value="Glycerate_kinase_RE-like"/>
</dbReference>
<comment type="similarity">
    <text evidence="1 4">Belongs to the glycerate kinase type-1 family.</text>
</comment>
<dbReference type="InterPro" id="IPR036129">
    <property type="entry name" value="Glycerate_kinase_sf"/>
</dbReference>
<dbReference type="GO" id="GO:0008887">
    <property type="term" value="F:glycerate kinase activity"/>
    <property type="evidence" value="ECO:0007669"/>
    <property type="project" value="UniProtKB-UniRule"/>
</dbReference>
<evidence type="ECO:0000256" key="3">
    <source>
        <dbReference type="ARBA" id="ARBA00022777"/>
    </source>
</evidence>
<organism evidence="5 6">
    <name type="scientific">Gordonia effusa NBRC 100432</name>
    <dbReference type="NCBI Taxonomy" id="1077974"/>
    <lineage>
        <taxon>Bacteria</taxon>
        <taxon>Bacillati</taxon>
        <taxon>Actinomycetota</taxon>
        <taxon>Actinomycetes</taxon>
        <taxon>Mycobacteriales</taxon>
        <taxon>Gordoniaceae</taxon>
        <taxon>Gordonia</taxon>
    </lineage>
</organism>
<evidence type="ECO:0000256" key="4">
    <source>
        <dbReference type="PIRNR" id="PIRNR006078"/>
    </source>
</evidence>
<evidence type="ECO:0000256" key="2">
    <source>
        <dbReference type="ARBA" id="ARBA00022679"/>
    </source>
</evidence>
<dbReference type="NCBIfam" id="TIGR00045">
    <property type="entry name" value="glycerate kinase"/>
    <property type="match status" value="1"/>
</dbReference>
<comment type="caution">
    <text evidence="5">The sequence shown here is derived from an EMBL/GenBank/DDBJ whole genome shotgun (WGS) entry which is preliminary data.</text>
</comment>
<dbReference type="PANTHER" id="PTHR21599:SF0">
    <property type="entry name" value="GLYCERATE KINASE"/>
    <property type="match status" value="1"/>
</dbReference>
<evidence type="ECO:0000313" key="6">
    <source>
        <dbReference type="Proteomes" id="UP000035034"/>
    </source>
</evidence>
<protein>
    <submittedName>
        <fullName evidence="5">Glycerate kinase</fullName>
    </submittedName>
</protein>
<dbReference type="Gene3D" id="3.90.1510.10">
    <property type="entry name" value="Glycerate kinase, domain 2"/>
    <property type="match status" value="1"/>
</dbReference>
<dbReference type="Proteomes" id="UP000035034">
    <property type="component" value="Unassembled WGS sequence"/>
</dbReference>
<dbReference type="InterPro" id="IPR018193">
    <property type="entry name" value="Glyc_kinase_flavodox-like_fold"/>
</dbReference>
<gene>
    <name evidence="5" type="primary">glxK</name>
    <name evidence="5" type="ORF">GOEFS_092_00740</name>
</gene>
<name>H0R3J8_9ACTN</name>
<dbReference type="PANTHER" id="PTHR21599">
    <property type="entry name" value="GLYCERATE KINASE"/>
    <property type="match status" value="1"/>
</dbReference>
<evidence type="ECO:0000313" key="5">
    <source>
        <dbReference type="EMBL" id="GAB19649.1"/>
    </source>
</evidence>
<keyword evidence="6" id="KW-1185">Reference proteome</keyword>
<reference evidence="5 6" key="1">
    <citation type="submission" date="2011-12" db="EMBL/GenBank/DDBJ databases">
        <title>Whole genome shotgun sequence of Gordonia effusa NBRC 100432.</title>
        <authorList>
            <person name="Yoshida I."/>
            <person name="Takarada H."/>
            <person name="Hosoyama A."/>
            <person name="Tsuchikane K."/>
            <person name="Katsumata H."/>
            <person name="Yamazaki S."/>
            <person name="Fujita N."/>
        </authorList>
    </citation>
    <scope>NUCLEOTIDE SEQUENCE [LARGE SCALE GENOMIC DNA]</scope>
    <source>
        <strain evidence="5 6">NBRC 100432</strain>
    </source>
</reference>
<dbReference type="EMBL" id="BAEH01000092">
    <property type="protein sequence ID" value="GAB19649.1"/>
    <property type="molecule type" value="Genomic_DNA"/>
</dbReference>
<sequence>MHALVAPDKFKGCLTAAEVGARLAHGARRAGATTTVLPLADGGDGSVDAAVAAGFAREIVTVASALGEQHDASIAVGPDTVVAELANTCGMATLPTGVLAPIDSSTVGLGQAVRAALRHRPRRLVLALGGSASTDGGIGMLTALGYTFSNVDGDELSPSAASLSAVDRVEIESPVLLNDVEIVIAGDVTNPLVGPNGAAHVFGPQKGADPAMVSRLDKSLADFVNTLVRNGFDNATEIARLPGAGAAGGAGFAAMLLGGQMVSGAEFFLDLLGFDDHVSRADVVLTGEGSVDTQTMAGKLLSVLTRRAACTPVVVVAGRNLLDHKDWTRAGFRQTYALDEWTDVDTASDPLLTGDLLEHIAEHAVRNLR</sequence>
<dbReference type="RefSeq" id="WP_007318984.1">
    <property type="nucleotide sequence ID" value="NZ_BAEH01000092.1"/>
</dbReference>
<proteinExistence type="inferred from homology"/>
<dbReference type="SUPFAM" id="SSF110738">
    <property type="entry name" value="Glycerate kinase I"/>
    <property type="match status" value="1"/>
</dbReference>
<dbReference type="STRING" id="1077974.GOEFS_092_00740"/>
<dbReference type="GO" id="GO:0031388">
    <property type="term" value="P:organic acid phosphorylation"/>
    <property type="evidence" value="ECO:0007669"/>
    <property type="project" value="UniProtKB-UniRule"/>
</dbReference>